<name>A0AAW7T9S3_BURVI</name>
<reference evidence="1" key="1">
    <citation type="submission" date="2023-07" db="EMBL/GenBank/DDBJ databases">
        <title>A collection of bacterial strains from the Burkholderia cepacia Research Laboratory and Repository.</title>
        <authorList>
            <person name="Lipuma J."/>
            <person name="Spilker T."/>
            <person name="Caverly L."/>
        </authorList>
    </citation>
    <scope>NUCLEOTIDE SEQUENCE</scope>
    <source>
        <strain evidence="1">AU44268</strain>
    </source>
</reference>
<evidence type="ECO:0000313" key="1">
    <source>
        <dbReference type="EMBL" id="MDN7798868.1"/>
    </source>
</evidence>
<evidence type="ECO:0000313" key="2">
    <source>
        <dbReference type="Proteomes" id="UP001171620"/>
    </source>
</evidence>
<comment type="caution">
    <text evidence="1">The sequence shown here is derived from an EMBL/GenBank/DDBJ whole genome shotgun (WGS) entry which is preliminary data.</text>
</comment>
<proteinExistence type="predicted"/>
<accession>A0AAW7T9S3</accession>
<sequence>MEQEHNGKGPVAVAVITPSGIFPTPDDYRRAYGHEIVKVVLDAAANELKIKDTSDWDAYVDNEPIDPAKSFAENGLCGVVEIEWHKREGGGGA</sequence>
<dbReference type="RefSeq" id="WP_226245650.1">
    <property type="nucleotide sequence ID" value="NZ_CP085996.1"/>
</dbReference>
<dbReference type="AlphaFoldDB" id="A0AAW7T9S3"/>
<organism evidence="1 2">
    <name type="scientific">Burkholderia vietnamiensis</name>
    <dbReference type="NCBI Taxonomy" id="60552"/>
    <lineage>
        <taxon>Bacteria</taxon>
        <taxon>Pseudomonadati</taxon>
        <taxon>Pseudomonadota</taxon>
        <taxon>Betaproteobacteria</taxon>
        <taxon>Burkholderiales</taxon>
        <taxon>Burkholderiaceae</taxon>
        <taxon>Burkholderia</taxon>
        <taxon>Burkholderia cepacia complex</taxon>
    </lineage>
</organism>
<gene>
    <name evidence="1" type="ORF">QZM33_28420</name>
</gene>
<dbReference type="EMBL" id="JAUJRV010000036">
    <property type="protein sequence ID" value="MDN7798868.1"/>
    <property type="molecule type" value="Genomic_DNA"/>
</dbReference>
<protein>
    <submittedName>
        <fullName evidence="1">Uncharacterized protein</fullName>
    </submittedName>
</protein>
<dbReference type="Proteomes" id="UP001171620">
    <property type="component" value="Unassembled WGS sequence"/>
</dbReference>